<organism evidence="1 2">
    <name type="scientific">Eumeta variegata</name>
    <name type="common">Bagworm moth</name>
    <name type="synonym">Eumeta japonica</name>
    <dbReference type="NCBI Taxonomy" id="151549"/>
    <lineage>
        <taxon>Eukaryota</taxon>
        <taxon>Metazoa</taxon>
        <taxon>Ecdysozoa</taxon>
        <taxon>Arthropoda</taxon>
        <taxon>Hexapoda</taxon>
        <taxon>Insecta</taxon>
        <taxon>Pterygota</taxon>
        <taxon>Neoptera</taxon>
        <taxon>Endopterygota</taxon>
        <taxon>Lepidoptera</taxon>
        <taxon>Glossata</taxon>
        <taxon>Ditrysia</taxon>
        <taxon>Tineoidea</taxon>
        <taxon>Psychidae</taxon>
        <taxon>Oiketicinae</taxon>
        <taxon>Eumeta</taxon>
    </lineage>
</organism>
<dbReference type="PANTHER" id="PTHR45913">
    <property type="entry name" value="EPM2A-INTERACTING PROTEIN 1"/>
    <property type="match status" value="1"/>
</dbReference>
<proteinExistence type="predicted"/>
<comment type="caution">
    <text evidence="1">The sequence shown here is derived from an EMBL/GenBank/DDBJ whole genome shotgun (WGS) entry which is preliminary data.</text>
</comment>
<dbReference type="Proteomes" id="UP000299102">
    <property type="component" value="Unassembled WGS sequence"/>
</dbReference>
<evidence type="ECO:0000313" key="2">
    <source>
        <dbReference type="Proteomes" id="UP000299102"/>
    </source>
</evidence>
<dbReference type="AlphaFoldDB" id="A0A4C1VLM7"/>
<keyword evidence="2" id="KW-1185">Reference proteome</keyword>
<dbReference type="PANTHER" id="PTHR45913:SF19">
    <property type="entry name" value="LOW QUALITY PROTEIN: ZINC FINGER BED DOMAIN-CONTAINING PROTEIN 5-LIKE"/>
    <property type="match status" value="1"/>
</dbReference>
<dbReference type="OrthoDB" id="1101576at2759"/>
<dbReference type="EMBL" id="BGZK01000375">
    <property type="protein sequence ID" value="GBP40008.1"/>
    <property type="molecule type" value="Genomic_DNA"/>
</dbReference>
<dbReference type="STRING" id="151549.A0A4C1VLM7"/>
<sequence length="129" mass="14748">MDESTDVASLAILLVIVRYPYESSFEEDMLMCLPLPTNTTGEEIFTKINIFFEENNLGWNDCIDICTDGGKAMTGFSTYAATKTKYRNRLEAEPDMRLLLSSIKSDINQLMKKKKQFHMTTHQDGDFTL</sequence>
<protein>
    <submittedName>
        <fullName evidence="1">Zinc finger BED domain-containing protein 5</fullName>
    </submittedName>
</protein>
<evidence type="ECO:0000313" key="1">
    <source>
        <dbReference type="EMBL" id="GBP40008.1"/>
    </source>
</evidence>
<name>A0A4C1VLM7_EUMVA</name>
<reference evidence="1 2" key="1">
    <citation type="journal article" date="2019" name="Commun. Biol.">
        <title>The bagworm genome reveals a unique fibroin gene that provides high tensile strength.</title>
        <authorList>
            <person name="Kono N."/>
            <person name="Nakamura H."/>
            <person name="Ohtoshi R."/>
            <person name="Tomita M."/>
            <person name="Numata K."/>
            <person name="Arakawa K."/>
        </authorList>
    </citation>
    <scope>NUCLEOTIDE SEQUENCE [LARGE SCALE GENOMIC DNA]</scope>
</reference>
<accession>A0A4C1VLM7</accession>
<gene>
    <name evidence="1" type="primary">ZBED5</name>
    <name evidence="1" type="ORF">EVAR_19135_1</name>
</gene>